<dbReference type="GO" id="GO:0000049">
    <property type="term" value="F:tRNA binding"/>
    <property type="evidence" value="ECO:0007669"/>
    <property type="project" value="TreeGrafter"/>
</dbReference>
<evidence type="ECO:0000256" key="4">
    <source>
        <dbReference type="ARBA" id="ARBA00022679"/>
    </source>
</evidence>
<evidence type="ECO:0000256" key="6">
    <source>
        <dbReference type="ARBA" id="ARBA00031792"/>
    </source>
</evidence>
<reference evidence="11" key="1">
    <citation type="submission" date="2022-07" db="EMBL/GenBank/DDBJ databases">
        <title>Genome Sequence of Leucocoprinus birnbaumii.</title>
        <authorList>
            <person name="Buettner E."/>
        </authorList>
    </citation>
    <scope>NUCLEOTIDE SEQUENCE</scope>
    <source>
        <strain evidence="11">VT141</strain>
    </source>
</reference>
<dbReference type="InterPro" id="IPR038459">
    <property type="entry name" value="MT_TRM10-typ_sf"/>
</dbReference>
<evidence type="ECO:0000256" key="2">
    <source>
        <dbReference type="ARBA" id="ARBA00020451"/>
    </source>
</evidence>
<dbReference type="EMBL" id="JANIEX010000961">
    <property type="protein sequence ID" value="KAJ3561733.1"/>
    <property type="molecule type" value="Genomic_DNA"/>
</dbReference>
<comment type="caution">
    <text evidence="11">The sequence shown here is derived from an EMBL/GenBank/DDBJ whole genome shotgun (WGS) entry which is preliminary data.</text>
</comment>
<evidence type="ECO:0000256" key="5">
    <source>
        <dbReference type="ARBA" id="ARBA00022691"/>
    </source>
</evidence>
<feature type="compositionally biased region" description="Acidic residues" evidence="9">
    <location>
        <begin position="288"/>
        <end position="298"/>
    </location>
</feature>
<evidence type="ECO:0000256" key="1">
    <source>
        <dbReference type="ARBA" id="ARBA00012797"/>
    </source>
</evidence>
<organism evidence="11 12">
    <name type="scientific">Leucocoprinus birnbaumii</name>
    <dbReference type="NCBI Taxonomy" id="56174"/>
    <lineage>
        <taxon>Eukaryota</taxon>
        <taxon>Fungi</taxon>
        <taxon>Dikarya</taxon>
        <taxon>Basidiomycota</taxon>
        <taxon>Agaricomycotina</taxon>
        <taxon>Agaricomycetes</taxon>
        <taxon>Agaricomycetidae</taxon>
        <taxon>Agaricales</taxon>
        <taxon>Agaricineae</taxon>
        <taxon>Agaricaceae</taxon>
        <taxon>Leucocoprinus</taxon>
    </lineage>
</organism>
<keyword evidence="5" id="KW-0949">S-adenosyl-L-methionine</keyword>
<dbReference type="InterPro" id="IPR028564">
    <property type="entry name" value="MT_TRM10-typ"/>
</dbReference>
<name>A0AAD5YQA3_9AGAR</name>
<evidence type="ECO:0000313" key="11">
    <source>
        <dbReference type="EMBL" id="KAJ3561733.1"/>
    </source>
</evidence>
<dbReference type="EC" id="2.1.1.221" evidence="1"/>
<proteinExistence type="predicted"/>
<dbReference type="PANTHER" id="PTHR13563:SF13">
    <property type="entry name" value="TRNA METHYLTRANSFERASE 10 HOMOLOG A"/>
    <property type="match status" value="1"/>
</dbReference>
<dbReference type="AlphaFoldDB" id="A0AAD5YQA3"/>
<dbReference type="InterPro" id="IPR007356">
    <property type="entry name" value="tRNA_m1G_MeTrfase_euk"/>
</dbReference>
<feature type="region of interest" description="Disordered" evidence="9">
    <location>
        <begin position="274"/>
        <end position="332"/>
    </location>
</feature>
<feature type="domain" description="SAM-dependent MTase TRM10-type" evidence="10">
    <location>
        <begin position="64"/>
        <end position="276"/>
    </location>
</feature>
<feature type="region of interest" description="Disordered" evidence="9">
    <location>
        <begin position="33"/>
        <end position="69"/>
    </location>
</feature>
<keyword evidence="4" id="KW-0808">Transferase</keyword>
<dbReference type="GO" id="GO:0005634">
    <property type="term" value="C:nucleus"/>
    <property type="evidence" value="ECO:0007669"/>
    <property type="project" value="TreeGrafter"/>
</dbReference>
<dbReference type="GO" id="GO:0052905">
    <property type="term" value="F:tRNA (guanosine(9)-N1)-methyltransferase activity"/>
    <property type="evidence" value="ECO:0007669"/>
    <property type="project" value="UniProtKB-EC"/>
</dbReference>
<accession>A0AAD5YQA3</accession>
<evidence type="ECO:0000256" key="8">
    <source>
        <dbReference type="ARBA" id="ARBA00048434"/>
    </source>
</evidence>
<evidence type="ECO:0000256" key="9">
    <source>
        <dbReference type="SAM" id="MobiDB-lite"/>
    </source>
</evidence>
<dbReference type="PANTHER" id="PTHR13563">
    <property type="entry name" value="TRNA (GUANINE-9-) METHYLTRANSFERASE"/>
    <property type="match status" value="1"/>
</dbReference>
<evidence type="ECO:0000256" key="7">
    <source>
        <dbReference type="ARBA" id="ARBA00032166"/>
    </source>
</evidence>
<dbReference type="CDD" id="cd18089">
    <property type="entry name" value="SPOUT_Trm10-like"/>
    <property type="match status" value="1"/>
</dbReference>
<evidence type="ECO:0000256" key="3">
    <source>
        <dbReference type="ARBA" id="ARBA00022603"/>
    </source>
</evidence>
<gene>
    <name evidence="11" type="ORF">NP233_g10015</name>
</gene>
<dbReference type="Gene3D" id="3.40.1280.30">
    <property type="match status" value="1"/>
</dbReference>
<keyword evidence="12" id="KW-1185">Reference proteome</keyword>
<evidence type="ECO:0000313" key="12">
    <source>
        <dbReference type="Proteomes" id="UP001213000"/>
    </source>
</evidence>
<feature type="compositionally biased region" description="Basic and acidic residues" evidence="9">
    <location>
        <begin position="314"/>
        <end position="332"/>
    </location>
</feature>
<evidence type="ECO:0000259" key="10">
    <source>
        <dbReference type="PROSITE" id="PS51675"/>
    </source>
</evidence>
<protein>
    <recommendedName>
        <fullName evidence="2">tRNA (guanine(9)-N1)-methyltransferase</fullName>
        <ecNumber evidence="1">2.1.1.221</ecNumber>
    </recommendedName>
    <alternativeName>
        <fullName evidence="7">tRNA methyltransferase 10</fullName>
    </alternativeName>
    <alternativeName>
        <fullName evidence="6">tRNA(m1G9)-methyltransferase</fullName>
    </alternativeName>
</protein>
<comment type="catalytic activity">
    <reaction evidence="8">
        <text>guanosine(9) in tRNA + S-adenosyl-L-methionine = N(1)-methylguanosine(9) in tRNA + S-adenosyl-L-homocysteine + H(+)</text>
        <dbReference type="Rhea" id="RHEA:43156"/>
        <dbReference type="Rhea" id="RHEA-COMP:10367"/>
        <dbReference type="Rhea" id="RHEA-COMP:10368"/>
        <dbReference type="ChEBI" id="CHEBI:15378"/>
        <dbReference type="ChEBI" id="CHEBI:57856"/>
        <dbReference type="ChEBI" id="CHEBI:59789"/>
        <dbReference type="ChEBI" id="CHEBI:73542"/>
        <dbReference type="ChEBI" id="CHEBI:74269"/>
        <dbReference type="EC" id="2.1.1.221"/>
    </reaction>
</comment>
<dbReference type="GO" id="GO:0002939">
    <property type="term" value="P:tRNA N1-guanine methylation"/>
    <property type="evidence" value="ECO:0007669"/>
    <property type="project" value="TreeGrafter"/>
</dbReference>
<sequence length="332" mass="37600">MDPPTQPPPLSKSAQKKAARAARFAEYKLERRAKEKEAKKEKKRIRAEKRAAGELDEEDEAERARQKKKPRVEFGGRVVIDLGFDDLMSEKEVKSLCSQLAYTYSANRNASYPFSLLFTSLSGRAFDRLESMNDAGYKRWAKTEWWTEGYEHLWEAKSDAPQAEGELPGTPTGCPKETVVYLTADSNEELSELRPDETYIIGGVVDRNRHKFLCEKKAKGASIRTARLPIGKYLANFPTRKVLTVNQVFEILIKWAETKDWEIALNHVMPKRKFSAQGKHSKGKDGVDGADEDEEDEHPEGLEETITSTEDLAQVDKSDFTVEHQENSDLGA</sequence>
<dbReference type="PROSITE" id="PS51675">
    <property type="entry name" value="SAM_MT_TRM10"/>
    <property type="match status" value="1"/>
</dbReference>
<dbReference type="Proteomes" id="UP001213000">
    <property type="component" value="Unassembled WGS sequence"/>
</dbReference>
<keyword evidence="3" id="KW-0489">Methyltransferase</keyword>